<evidence type="ECO:0000256" key="1">
    <source>
        <dbReference type="SAM" id="MobiDB-lite"/>
    </source>
</evidence>
<proteinExistence type="predicted"/>
<dbReference type="AlphaFoldDB" id="A0A9P5NRK3"/>
<accession>A0A9P5NRK3</accession>
<evidence type="ECO:0000313" key="2">
    <source>
        <dbReference type="EMBL" id="KAF8901628.1"/>
    </source>
</evidence>
<keyword evidence="3" id="KW-1185">Reference proteome</keyword>
<name>A0A9P5NRK3_GYMJU</name>
<evidence type="ECO:0000313" key="3">
    <source>
        <dbReference type="Proteomes" id="UP000724874"/>
    </source>
</evidence>
<dbReference type="Gene3D" id="3.30.450.150">
    <property type="entry name" value="Haem-degrading domain"/>
    <property type="match status" value="1"/>
</dbReference>
<feature type="region of interest" description="Disordered" evidence="1">
    <location>
        <begin position="78"/>
        <end position="126"/>
    </location>
</feature>
<dbReference type="EMBL" id="JADNYJ010000040">
    <property type="protein sequence ID" value="KAF8901628.1"/>
    <property type="molecule type" value="Genomic_DNA"/>
</dbReference>
<dbReference type="InterPro" id="IPR038084">
    <property type="entry name" value="PduO/GlcC-like_sf"/>
</dbReference>
<dbReference type="Proteomes" id="UP000724874">
    <property type="component" value="Unassembled WGS sequence"/>
</dbReference>
<organism evidence="2 3">
    <name type="scientific">Gymnopilus junonius</name>
    <name type="common">Spectacular rustgill mushroom</name>
    <name type="synonym">Gymnopilus spectabilis subsp. junonius</name>
    <dbReference type="NCBI Taxonomy" id="109634"/>
    <lineage>
        <taxon>Eukaryota</taxon>
        <taxon>Fungi</taxon>
        <taxon>Dikarya</taxon>
        <taxon>Basidiomycota</taxon>
        <taxon>Agaricomycotina</taxon>
        <taxon>Agaricomycetes</taxon>
        <taxon>Agaricomycetidae</taxon>
        <taxon>Agaricales</taxon>
        <taxon>Agaricineae</taxon>
        <taxon>Hymenogastraceae</taxon>
        <taxon>Gymnopilus</taxon>
    </lineage>
</organism>
<protein>
    <submittedName>
        <fullName evidence="2">Uncharacterized protein</fullName>
    </submittedName>
</protein>
<reference evidence="2" key="1">
    <citation type="submission" date="2020-11" db="EMBL/GenBank/DDBJ databases">
        <authorList>
            <consortium name="DOE Joint Genome Institute"/>
            <person name="Ahrendt S."/>
            <person name="Riley R."/>
            <person name="Andreopoulos W."/>
            <person name="LaButti K."/>
            <person name="Pangilinan J."/>
            <person name="Ruiz-duenas F.J."/>
            <person name="Barrasa J.M."/>
            <person name="Sanchez-Garcia M."/>
            <person name="Camarero S."/>
            <person name="Miyauchi S."/>
            <person name="Serrano A."/>
            <person name="Linde D."/>
            <person name="Babiker R."/>
            <person name="Drula E."/>
            <person name="Ayuso-Fernandez I."/>
            <person name="Pacheco R."/>
            <person name="Padilla G."/>
            <person name="Ferreira P."/>
            <person name="Barriuso J."/>
            <person name="Kellner H."/>
            <person name="Castanera R."/>
            <person name="Alfaro M."/>
            <person name="Ramirez L."/>
            <person name="Pisabarro A.G."/>
            <person name="Kuo A."/>
            <person name="Tritt A."/>
            <person name="Lipzen A."/>
            <person name="He G."/>
            <person name="Yan M."/>
            <person name="Ng V."/>
            <person name="Cullen D."/>
            <person name="Martin F."/>
            <person name="Rosso M.-N."/>
            <person name="Henrissat B."/>
            <person name="Hibbett D."/>
            <person name="Martinez A.T."/>
            <person name="Grigoriev I.V."/>
        </authorList>
    </citation>
    <scope>NUCLEOTIDE SEQUENCE</scope>
    <source>
        <strain evidence="2">AH 44721</strain>
    </source>
</reference>
<feature type="compositionally biased region" description="Basic and acidic residues" evidence="1">
    <location>
        <begin position="111"/>
        <end position="126"/>
    </location>
</feature>
<comment type="caution">
    <text evidence="2">The sequence shown here is derived from an EMBL/GenBank/DDBJ whole genome shotgun (WGS) entry which is preliminary data.</text>
</comment>
<gene>
    <name evidence="2" type="ORF">CPB84DRAFT_1777061</name>
</gene>
<dbReference type="OrthoDB" id="2209940at2759"/>
<sequence length="126" mass="14217">MIGTVRRTGHSSFYVEKGSQQSGMQGEFSRVKGGAFPIWLENAFCCPIAVAACYSGSSQEDHSLVSTTIRDYLAKLRRNSRTAPTLPEEPVPTPHRQESREWLPDPPASNEFEKRPESPFDRHEEH</sequence>